<dbReference type="SMART" id="SM00490">
    <property type="entry name" value="HELICc"/>
    <property type="match status" value="1"/>
</dbReference>
<reference evidence="6" key="1">
    <citation type="journal article" date="2021" name="Nat. Commun.">
        <title>Genetic determinants of endophytism in the Arabidopsis root mycobiome.</title>
        <authorList>
            <person name="Mesny F."/>
            <person name="Miyauchi S."/>
            <person name="Thiergart T."/>
            <person name="Pickel B."/>
            <person name="Atanasova L."/>
            <person name="Karlsson M."/>
            <person name="Huettel B."/>
            <person name="Barry K.W."/>
            <person name="Haridas S."/>
            <person name="Chen C."/>
            <person name="Bauer D."/>
            <person name="Andreopoulos W."/>
            <person name="Pangilinan J."/>
            <person name="LaButti K."/>
            <person name="Riley R."/>
            <person name="Lipzen A."/>
            <person name="Clum A."/>
            <person name="Drula E."/>
            <person name="Henrissat B."/>
            <person name="Kohler A."/>
            <person name="Grigoriev I.V."/>
            <person name="Martin F.M."/>
            <person name="Hacquard S."/>
        </authorList>
    </citation>
    <scope>NUCLEOTIDE SEQUENCE</scope>
    <source>
        <strain evidence="6">MPI-CAGE-AT-0147</strain>
    </source>
</reference>
<organism evidence="6 7">
    <name type="scientific">Dactylonectria macrodidyma</name>
    <dbReference type="NCBI Taxonomy" id="307937"/>
    <lineage>
        <taxon>Eukaryota</taxon>
        <taxon>Fungi</taxon>
        <taxon>Dikarya</taxon>
        <taxon>Ascomycota</taxon>
        <taxon>Pezizomycotina</taxon>
        <taxon>Sordariomycetes</taxon>
        <taxon>Hypocreomycetidae</taxon>
        <taxon>Hypocreales</taxon>
        <taxon>Nectriaceae</taxon>
        <taxon>Dactylonectria</taxon>
    </lineage>
</organism>
<dbReference type="PANTHER" id="PTHR45626:SF22">
    <property type="entry name" value="DNA REPAIR PROTEIN RAD5"/>
    <property type="match status" value="1"/>
</dbReference>
<dbReference type="GO" id="GO:0016787">
    <property type="term" value="F:hydrolase activity"/>
    <property type="evidence" value="ECO:0007669"/>
    <property type="project" value="UniProtKB-KW"/>
</dbReference>
<dbReference type="PROSITE" id="PS51194">
    <property type="entry name" value="HELICASE_CTER"/>
    <property type="match status" value="1"/>
</dbReference>
<dbReference type="Gene3D" id="3.40.50.300">
    <property type="entry name" value="P-loop containing nucleotide triphosphate hydrolases"/>
    <property type="match status" value="1"/>
</dbReference>
<evidence type="ECO:0000256" key="1">
    <source>
        <dbReference type="ARBA" id="ARBA00022741"/>
    </source>
</evidence>
<dbReference type="InterPro" id="IPR000330">
    <property type="entry name" value="SNF2_N"/>
</dbReference>
<keyword evidence="1" id="KW-0547">Nucleotide-binding</keyword>
<dbReference type="Pfam" id="PF00271">
    <property type="entry name" value="Helicase_C"/>
    <property type="match status" value="1"/>
</dbReference>
<sequence length="766" mass="85233">MAVVLGRVTVRGNLPMSSNPSFYAFPVRSEEKNFVLQTSDCPEFAMLDVATIAKLTALDGIPLLHFEALAECSSFSKRQKKASKQELKIFSVSINIFGPREAAPEVAARLARISGYFQHPNALPLGFDYCNPQCFRFPGDDLNMNKFVGTRNSLSSEREAKISAEIQHILDSISNVAVEGDYEPPAGLVSSLTGHQEDGVRFILQRETESVSERLQNELHAVTSTCQNENRPRQYGGLVADVMGLGKTLTMLTAIRCSLPEAEVHVNFNASASDSPERRRRPNTKATLVVVPSIQLIESWISEIKRHFAPCSLKYLVFHGRYRASDGKSLASADLVFTTYSLVVADQESLGVLNDLNWFRIALDEAHFIKNSSSKQFRAISSLSTRRRWCLTGTPIQNTLDELASLAGILKLLPFSSKQEFQRHILAPLADDGTDATKAFRAYLRAYCLRRTKLDLPKCRQKLVHLTFSTQEQTLYKSILGQTKRNIDDLVSKGNNIRKHNILFTALLRMRIFCNHGTLLASASGYLAPNRRAVGCERCSAISEDDAVLLESVPFCPNCGPSLHGGSPTSDDGLSPSCDFEMSPEMPLRDKSFAMPRSTKLSAVVENIANYNSGCKHIVFSYWTSTLDLLGQIFDASGFMYAHMDGRTTHTERTRVLDAFRLDPRLTVLLMSIETGAVGLNLTAANVVHIVEPQWNPSIEEQAVARALRMGQLRDVTVFRYMMQGTVEENIMQLQEKKKRLAKFAFGQENGSCVDELEDLKFALDS</sequence>
<proteinExistence type="predicted"/>
<dbReference type="Proteomes" id="UP000738349">
    <property type="component" value="Unassembled WGS sequence"/>
</dbReference>
<keyword evidence="7" id="KW-1185">Reference proteome</keyword>
<dbReference type="GO" id="GO:0005524">
    <property type="term" value="F:ATP binding"/>
    <property type="evidence" value="ECO:0007669"/>
    <property type="project" value="UniProtKB-KW"/>
</dbReference>
<dbReference type="Pfam" id="PF00176">
    <property type="entry name" value="SNF2-rel_dom"/>
    <property type="match status" value="1"/>
</dbReference>
<dbReference type="EMBL" id="JAGMUV010000004">
    <property type="protein sequence ID" value="KAH7161801.1"/>
    <property type="molecule type" value="Genomic_DNA"/>
</dbReference>
<dbReference type="InterPro" id="IPR001650">
    <property type="entry name" value="Helicase_C-like"/>
</dbReference>
<comment type="caution">
    <text evidence="6">The sequence shown here is derived from an EMBL/GenBank/DDBJ whole genome shotgun (WGS) entry which is preliminary data.</text>
</comment>
<dbReference type="InterPro" id="IPR027417">
    <property type="entry name" value="P-loop_NTPase"/>
</dbReference>
<dbReference type="GO" id="GO:0005634">
    <property type="term" value="C:nucleus"/>
    <property type="evidence" value="ECO:0007669"/>
    <property type="project" value="TreeGrafter"/>
</dbReference>
<dbReference type="GO" id="GO:0006281">
    <property type="term" value="P:DNA repair"/>
    <property type="evidence" value="ECO:0007669"/>
    <property type="project" value="TreeGrafter"/>
</dbReference>
<dbReference type="InterPro" id="IPR038718">
    <property type="entry name" value="SNF2-like_sf"/>
</dbReference>
<name>A0A9P9JHM1_9HYPO</name>
<evidence type="ECO:0000313" key="6">
    <source>
        <dbReference type="EMBL" id="KAH7161801.1"/>
    </source>
</evidence>
<dbReference type="CDD" id="cd18793">
    <property type="entry name" value="SF2_C_SNF"/>
    <property type="match status" value="1"/>
</dbReference>
<dbReference type="InterPro" id="IPR049730">
    <property type="entry name" value="SNF2/RAD54-like_C"/>
</dbReference>
<protein>
    <submittedName>
        <fullName evidence="6">SNF2 family N-terminal domain-containing protein</fullName>
    </submittedName>
</protein>
<dbReference type="PANTHER" id="PTHR45626">
    <property type="entry name" value="TRANSCRIPTION TERMINATION FACTOR 2-RELATED"/>
    <property type="match status" value="1"/>
</dbReference>
<dbReference type="InterPro" id="IPR014001">
    <property type="entry name" value="Helicase_ATP-bd"/>
</dbReference>
<evidence type="ECO:0000259" key="4">
    <source>
        <dbReference type="PROSITE" id="PS51192"/>
    </source>
</evidence>
<dbReference type="SUPFAM" id="SSF52540">
    <property type="entry name" value="P-loop containing nucleoside triphosphate hydrolases"/>
    <property type="match status" value="2"/>
</dbReference>
<dbReference type="GO" id="GO:0008094">
    <property type="term" value="F:ATP-dependent activity, acting on DNA"/>
    <property type="evidence" value="ECO:0007669"/>
    <property type="project" value="TreeGrafter"/>
</dbReference>
<evidence type="ECO:0000313" key="7">
    <source>
        <dbReference type="Proteomes" id="UP000738349"/>
    </source>
</evidence>
<feature type="domain" description="Helicase C-terminal" evidence="5">
    <location>
        <begin position="600"/>
        <end position="761"/>
    </location>
</feature>
<evidence type="ECO:0000256" key="3">
    <source>
        <dbReference type="ARBA" id="ARBA00022840"/>
    </source>
</evidence>
<dbReference type="OrthoDB" id="448448at2759"/>
<gene>
    <name evidence="6" type="ORF">EDB81DRAFT_785565</name>
</gene>
<dbReference type="Gene3D" id="3.40.50.10810">
    <property type="entry name" value="Tandem AAA-ATPase domain"/>
    <property type="match status" value="1"/>
</dbReference>
<dbReference type="SMART" id="SM00487">
    <property type="entry name" value="DEXDc"/>
    <property type="match status" value="1"/>
</dbReference>
<keyword evidence="3" id="KW-0067">ATP-binding</keyword>
<dbReference type="InterPro" id="IPR050628">
    <property type="entry name" value="SNF2_RAD54_helicase_TF"/>
</dbReference>
<evidence type="ECO:0000259" key="5">
    <source>
        <dbReference type="PROSITE" id="PS51194"/>
    </source>
</evidence>
<accession>A0A9P9JHM1</accession>
<dbReference type="CDD" id="cd18008">
    <property type="entry name" value="DEXDc_SHPRH-like"/>
    <property type="match status" value="1"/>
</dbReference>
<evidence type="ECO:0000256" key="2">
    <source>
        <dbReference type="ARBA" id="ARBA00022801"/>
    </source>
</evidence>
<dbReference type="PROSITE" id="PS51192">
    <property type="entry name" value="HELICASE_ATP_BIND_1"/>
    <property type="match status" value="1"/>
</dbReference>
<feature type="domain" description="Helicase ATP-binding" evidence="4">
    <location>
        <begin position="228"/>
        <end position="413"/>
    </location>
</feature>
<dbReference type="AlphaFoldDB" id="A0A9P9JHM1"/>
<keyword evidence="2" id="KW-0378">Hydrolase</keyword>